<evidence type="ECO:0000256" key="5">
    <source>
        <dbReference type="ARBA" id="ARBA00022833"/>
    </source>
</evidence>
<feature type="compositionally biased region" description="Basic and acidic residues" evidence="10">
    <location>
        <begin position="748"/>
        <end position="757"/>
    </location>
</feature>
<keyword evidence="13" id="KW-1185">Reference proteome</keyword>
<comment type="subcellular location">
    <subcellularLocation>
        <location evidence="1">Nucleus</location>
    </subcellularLocation>
</comment>
<feature type="domain" description="C2H2-type" evidence="11">
    <location>
        <begin position="641"/>
        <end position="665"/>
    </location>
</feature>
<feature type="compositionally biased region" description="Basic and acidic residues" evidence="10">
    <location>
        <begin position="530"/>
        <end position="547"/>
    </location>
</feature>
<dbReference type="SMART" id="SM00355">
    <property type="entry name" value="ZnF_C2H2"/>
    <property type="match status" value="5"/>
</dbReference>
<feature type="compositionally biased region" description="Polar residues" evidence="10">
    <location>
        <begin position="840"/>
        <end position="849"/>
    </location>
</feature>
<gene>
    <name evidence="12" type="ORF">X975_06281</name>
</gene>
<feature type="non-terminal residue" evidence="12">
    <location>
        <position position="1358"/>
    </location>
</feature>
<feature type="region of interest" description="Disordered" evidence="10">
    <location>
        <begin position="920"/>
        <end position="956"/>
    </location>
</feature>
<dbReference type="Gene3D" id="3.30.160.60">
    <property type="entry name" value="Classic Zinc Finger"/>
    <property type="match status" value="5"/>
</dbReference>
<keyword evidence="5" id="KW-0862">Zinc</keyword>
<dbReference type="InterPro" id="IPR036236">
    <property type="entry name" value="Znf_C2H2_sf"/>
</dbReference>
<dbReference type="InterPro" id="IPR013087">
    <property type="entry name" value="Znf_C2H2_type"/>
</dbReference>
<dbReference type="PANTHER" id="PTHR45944">
    <property type="entry name" value="SCHNURRI, ISOFORM F"/>
    <property type="match status" value="1"/>
</dbReference>
<evidence type="ECO:0000256" key="6">
    <source>
        <dbReference type="ARBA" id="ARBA00023015"/>
    </source>
</evidence>
<dbReference type="PROSITE" id="PS50157">
    <property type="entry name" value="ZINC_FINGER_C2H2_2"/>
    <property type="match status" value="5"/>
</dbReference>
<dbReference type="FunFam" id="3.30.160.60:FF:000100">
    <property type="entry name" value="Zinc finger 45-like"/>
    <property type="match status" value="1"/>
</dbReference>
<keyword evidence="7" id="KW-0804">Transcription</keyword>
<evidence type="ECO:0000256" key="1">
    <source>
        <dbReference type="ARBA" id="ARBA00004123"/>
    </source>
</evidence>
<dbReference type="FunFam" id="3.30.160.60:FF:000083">
    <property type="entry name" value="Immunodeficiency virus type I enhancer binding protein 1"/>
    <property type="match status" value="1"/>
</dbReference>
<dbReference type="GO" id="GO:0008270">
    <property type="term" value="F:zinc ion binding"/>
    <property type="evidence" value="ECO:0007669"/>
    <property type="project" value="UniProtKB-KW"/>
</dbReference>
<feature type="compositionally biased region" description="Polar residues" evidence="10">
    <location>
        <begin position="767"/>
        <end position="777"/>
    </location>
</feature>
<evidence type="ECO:0000256" key="2">
    <source>
        <dbReference type="ARBA" id="ARBA00022723"/>
    </source>
</evidence>
<dbReference type="GO" id="GO:0000978">
    <property type="term" value="F:RNA polymerase II cis-regulatory region sequence-specific DNA binding"/>
    <property type="evidence" value="ECO:0007669"/>
    <property type="project" value="TreeGrafter"/>
</dbReference>
<feature type="compositionally biased region" description="Acidic residues" evidence="10">
    <location>
        <begin position="706"/>
        <end position="727"/>
    </location>
</feature>
<organism evidence="12 13">
    <name type="scientific">Stegodyphus mimosarum</name>
    <name type="common">African social velvet spider</name>
    <dbReference type="NCBI Taxonomy" id="407821"/>
    <lineage>
        <taxon>Eukaryota</taxon>
        <taxon>Metazoa</taxon>
        <taxon>Ecdysozoa</taxon>
        <taxon>Arthropoda</taxon>
        <taxon>Chelicerata</taxon>
        <taxon>Arachnida</taxon>
        <taxon>Araneae</taxon>
        <taxon>Araneomorphae</taxon>
        <taxon>Entelegynae</taxon>
        <taxon>Eresoidea</taxon>
        <taxon>Eresidae</taxon>
        <taxon>Stegodyphus</taxon>
    </lineage>
</organism>
<feature type="domain" description="C2H2-type" evidence="11">
    <location>
        <begin position="1166"/>
        <end position="1195"/>
    </location>
</feature>
<evidence type="ECO:0000256" key="4">
    <source>
        <dbReference type="ARBA" id="ARBA00022771"/>
    </source>
</evidence>
<evidence type="ECO:0000256" key="3">
    <source>
        <dbReference type="ARBA" id="ARBA00022737"/>
    </source>
</evidence>
<protein>
    <recommendedName>
        <fullName evidence="11">C2H2-type domain-containing protein</fullName>
    </recommendedName>
</protein>
<keyword evidence="6" id="KW-0805">Transcription regulation</keyword>
<feature type="region of interest" description="Disordered" evidence="10">
    <location>
        <begin position="530"/>
        <end position="590"/>
    </location>
</feature>
<feature type="domain" description="C2H2-type" evidence="11">
    <location>
        <begin position="1138"/>
        <end position="1165"/>
    </location>
</feature>
<dbReference type="EMBL" id="KK116902">
    <property type="protein sequence ID" value="KFM69036.1"/>
    <property type="molecule type" value="Genomic_DNA"/>
</dbReference>
<accession>A0A087TV97</accession>
<keyword evidence="3" id="KW-0677">Repeat</keyword>
<evidence type="ECO:0000256" key="9">
    <source>
        <dbReference type="PROSITE-ProRule" id="PRU00042"/>
    </source>
</evidence>
<feature type="compositionally biased region" description="Low complexity" evidence="10">
    <location>
        <begin position="318"/>
        <end position="337"/>
    </location>
</feature>
<evidence type="ECO:0000256" key="7">
    <source>
        <dbReference type="ARBA" id="ARBA00023163"/>
    </source>
</evidence>
<dbReference type="Proteomes" id="UP000054359">
    <property type="component" value="Unassembled WGS sequence"/>
</dbReference>
<dbReference type="GO" id="GO:0000981">
    <property type="term" value="F:DNA-binding transcription factor activity, RNA polymerase II-specific"/>
    <property type="evidence" value="ECO:0007669"/>
    <property type="project" value="TreeGrafter"/>
</dbReference>
<feature type="compositionally biased region" description="Polar residues" evidence="10">
    <location>
        <begin position="925"/>
        <end position="939"/>
    </location>
</feature>
<dbReference type="OMA" id="EQYARRY"/>
<feature type="compositionally biased region" description="Acidic residues" evidence="10">
    <location>
        <begin position="560"/>
        <end position="574"/>
    </location>
</feature>
<feature type="region of interest" description="Disordered" evidence="10">
    <location>
        <begin position="1061"/>
        <end position="1084"/>
    </location>
</feature>
<dbReference type="InterPro" id="IPR051969">
    <property type="entry name" value="Zinc-finger_DNA-bd_regulators"/>
</dbReference>
<name>A0A087TV97_STEMI</name>
<feature type="compositionally biased region" description="Polar residues" evidence="10">
    <location>
        <begin position="732"/>
        <end position="745"/>
    </location>
</feature>
<dbReference type="PROSITE" id="PS00028">
    <property type="entry name" value="ZINC_FINGER_C2H2_1"/>
    <property type="match status" value="5"/>
</dbReference>
<evidence type="ECO:0000256" key="10">
    <source>
        <dbReference type="SAM" id="MobiDB-lite"/>
    </source>
</evidence>
<reference evidence="12 13" key="1">
    <citation type="submission" date="2013-11" db="EMBL/GenBank/DDBJ databases">
        <title>Genome sequencing of Stegodyphus mimosarum.</title>
        <authorList>
            <person name="Bechsgaard J."/>
        </authorList>
    </citation>
    <scope>NUCLEOTIDE SEQUENCE [LARGE SCALE GENOMIC DNA]</scope>
</reference>
<feature type="domain" description="C2H2-type" evidence="11">
    <location>
        <begin position="613"/>
        <end position="640"/>
    </location>
</feature>
<proteinExistence type="predicted"/>
<feature type="compositionally biased region" description="Polar residues" evidence="10">
    <location>
        <begin position="794"/>
        <end position="817"/>
    </location>
</feature>
<feature type="region of interest" description="Disordered" evidence="10">
    <location>
        <begin position="318"/>
        <end position="342"/>
    </location>
</feature>
<sequence length="1358" mass="150014">MEVQDEISKSEGISDSDDGVGTILKKQLLLPLSKSPPMKRRKVSDSVLGATFITTEHCTENLNGKNNINRSIPSKLEISPHRSRSQSVHLFGGEVQILDGAKTKKIKIKTCIPGAFPSLSKFSDSYTLKKSSENLEVEKEANILPAVIVTIAQPVHNSGGTVHLPTQRSSFNMSPVVTIPGNISDGISKFSKLDTTVYSDYLRIASQTEPVKLKEFSVQNLSYPSFAVFPGPDFKCVSPMTSSPLAFSSCMKSKDSIPGSVVDEISPVSIKASVSPNSKPFYSPIFSSTEKSLELPISSKEVKNNHIVPTVMFTPSSPTLTSSDNETTTTNTSSISEPTKKFLTPTRPTSLPLKKKPFTMVGSTLISPETPRPKKSCIQLYLNGHAYTYLGLKCSTRSTYCCIYRSQPMFVLQETNPKLSMYSNWQVVPAKEELCGLTPGQMISFYCSKQRKEHQPITIMAKVGEPLIFTHSSYWTFRSQDHVEQPRTCKSFLNISLDQKEDAQVSTEKFQESTTEAHLGKDIAISLPEKSEAQAHSADESSLRLDTDNTLSDGDVNNSNEEDDDDDDCQEDGTESLTDSSQPQPPKRVKIFEGGFKSNEDYTYVRGRGRGKYVCEECGIRCKKPSMLKKHIRTHTDLRPYKCRHCSFAFKTKGNLTKHMKSKAHHKKCTELGIVPVPTTTDDSQIDEEALAKQEQIEKKKTQFSDGEDADDDDDDDTEESEDECESDASSMIVSNQKSRMLTNGHSKKSEPQEKLCADNFDDNTRGNETASQQSVEQEAARSLLHLSALGEPSQWSTSTGDLTDVTSPGDTETGSLATRHEQSLLSPQFPPQSPASVIFPTTRQKTGTDQWLSTEMLGHRPRSYSADIPMSGGKDLLAKYKLTKNIGSDVTVKTSVEESSEFSGKEQYARRYSISVAREARKPQTLQPPAWSGSTSGSLKWPDHETSDQPMDLSISRDLGKYKPMYGTGMTGPLLNVVAQDEGVPDATLTSNLDTCLSEPYQLKSLPVLSPQVLIEYETGAENSNSETSLLPITDEPASFATSASRSIFYLQDIPSTDVATRKDTDASEDPPSPDISDYTACSPVSPPTLDENSYYYSQENMGQGSAASEEVPPSSRFHAEFIVPSSSSSGMEEGKCVCRICNKIFAKSSHLRLHVNIHYFERPFRCDNCAVSFRTKGHLQKHKRSVSHYNKVNMNLTFGTPTVDNPRPFKCAECKIAFRIHGHLAKHLRSKMHIMKLECLGKLPFGMYAEMERSGISLNEIDTTDCNNSLKSLQVMAQKLYQRDPRRMRWQNSEQAVDADCSISAPPVINTLIDPMITVSEPLTGTFDPSCTAIGILSTLSGSKSVSDVEDVKREP</sequence>
<feature type="region of interest" description="Disordered" evidence="10">
    <location>
        <begin position="695"/>
        <end position="849"/>
    </location>
</feature>
<dbReference type="GO" id="GO:0005634">
    <property type="term" value="C:nucleus"/>
    <property type="evidence" value="ECO:0007669"/>
    <property type="project" value="UniProtKB-SubCell"/>
</dbReference>
<dbReference type="OrthoDB" id="10042249at2759"/>
<keyword evidence="4 9" id="KW-0863">Zinc-finger</keyword>
<evidence type="ECO:0000313" key="12">
    <source>
        <dbReference type="EMBL" id="KFM69036.1"/>
    </source>
</evidence>
<dbReference type="PANTHER" id="PTHR45944:SF2">
    <property type="entry name" value="SCHNURRI, ISOFORM F"/>
    <property type="match status" value="1"/>
</dbReference>
<dbReference type="FunFam" id="3.30.160.60:FF:000145">
    <property type="entry name" value="Zinc finger protein 574"/>
    <property type="match status" value="1"/>
</dbReference>
<evidence type="ECO:0000313" key="13">
    <source>
        <dbReference type="Proteomes" id="UP000054359"/>
    </source>
</evidence>
<dbReference type="Pfam" id="PF00096">
    <property type="entry name" value="zf-C2H2"/>
    <property type="match status" value="4"/>
</dbReference>
<feature type="domain" description="C2H2-type" evidence="11">
    <location>
        <begin position="1211"/>
        <end position="1240"/>
    </location>
</feature>
<keyword evidence="2" id="KW-0479">Metal-binding</keyword>
<evidence type="ECO:0000256" key="8">
    <source>
        <dbReference type="ARBA" id="ARBA00023242"/>
    </source>
</evidence>
<dbReference type="STRING" id="407821.A0A087TV97"/>
<evidence type="ECO:0000259" key="11">
    <source>
        <dbReference type="PROSITE" id="PS50157"/>
    </source>
</evidence>
<dbReference type="SUPFAM" id="SSF57667">
    <property type="entry name" value="beta-beta-alpha zinc fingers"/>
    <property type="match status" value="3"/>
</dbReference>
<keyword evidence="8" id="KW-0539">Nucleus</keyword>